<evidence type="ECO:0000313" key="1">
    <source>
        <dbReference type="EMBL" id="KAJ1161949.1"/>
    </source>
</evidence>
<organism evidence="1 2">
    <name type="scientific">Pleurodeles waltl</name>
    <name type="common">Iberian ribbed newt</name>
    <dbReference type="NCBI Taxonomy" id="8319"/>
    <lineage>
        <taxon>Eukaryota</taxon>
        <taxon>Metazoa</taxon>
        <taxon>Chordata</taxon>
        <taxon>Craniata</taxon>
        <taxon>Vertebrata</taxon>
        <taxon>Euteleostomi</taxon>
        <taxon>Amphibia</taxon>
        <taxon>Batrachia</taxon>
        <taxon>Caudata</taxon>
        <taxon>Salamandroidea</taxon>
        <taxon>Salamandridae</taxon>
        <taxon>Pleurodelinae</taxon>
        <taxon>Pleurodeles</taxon>
    </lineage>
</organism>
<keyword evidence="2" id="KW-1185">Reference proteome</keyword>
<dbReference type="EMBL" id="JANPWB010000008">
    <property type="protein sequence ID" value="KAJ1161949.1"/>
    <property type="molecule type" value="Genomic_DNA"/>
</dbReference>
<proteinExistence type="predicted"/>
<sequence>MTYIATLLHLLRGDGKAPLPELERAHWVAAALNCSGGPPDTLTQLYYYTEKEAILKAMRAKTDLNFRGNSIQLFQDLSPITVRRHHDFKLVTDKLHTMNVRYQWGHPFVLLFICDGKRRAIRSLTEDKQLLDMSSPDCEGSASPCHDSEGCLPTHMDHCKPKALE</sequence>
<dbReference type="AlphaFoldDB" id="A0AAV7SBX9"/>
<name>A0AAV7SBX9_PLEWA</name>
<dbReference type="Gene3D" id="3.30.250.20">
    <property type="entry name" value="L1 transposable element, C-terminal domain"/>
    <property type="match status" value="1"/>
</dbReference>
<gene>
    <name evidence="1" type="ORF">NDU88_002429</name>
</gene>
<accession>A0AAV7SBX9</accession>
<dbReference type="InterPro" id="IPR042566">
    <property type="entry name" value="L1_C"/>
</dbReference>
<dbReference type="Proteomes" id="UP001066276">
    <property type="component" value="Chromosome 4_2"/>
</dbReference>
<reference evidence="1" key="1">
    <citation type="journal article" date="2022" name="bioRxiv">
        <title>Sequencing and chromosome-scale assembly of the giantPleurodeles waltlgenome.</title>
        <authorList>
            <person name="Brown T."/>
            <person name="Elewa A."/>
            <person name="Iarovenko S."/>
            <person name="Subramanian E."/>
            <person name="Araus A.J."/>
            <person name="Petzold A."/>
            <person name="Susuki M."/>
            <person name="Suzuki K.-i.T."/>
            <person name="Hayashi T."/>
            <person name="Toyoda A."/>
            <person name="Oliveira C."/>
            <person name="Osipova E."/>
            <person name="Leigh N.D."/>
            <person name="Simon A."/>
            <person name="Yun M.H."/>
        </authorList>
    </citation>
    <scope>NUCLEOTIDE SEQUENCE</scope>
    <source>
        <strain evidence="1">20211129_DDA</strain>
        <tissue evidence="1">Liver</tissue>
    </source>
</reference>
<comment type="caution">
    <text evidence="1">The sequence shown here is derived from an EMBL/GenBank/DDBJ whole genome shotgun (WGS) entry which is preliminary data.</text>
</comment>
<evidence type="ECO:0000313" key="2">
    <source>
        <dbReference type="Proteomes" id="UP001066276"/>
    </source>
</evidence>
<protein>
    <submittedName>
        <fullName evidence="1">Uncharacterized protein</fullName>
    </submittedName>
</protein>